<evidence type="ECO:0000256" key="5">
    <source>
        <dbReference type="ARBA" id="ARBA00022691"/>
    </source>
</evidence>
<feature type="binding site" evidence="7">
    <location>
        <begin position="200"/>
        <end position="203"/>
    </location>
    <ligand>
        <name>substrate</name>
    </ligand>
</feature>
<dbReference type="PANTHER" id="PTHR23417">
    <property type="entry name" value="3-DEOXY-D-MANNO-OCTULOSONIC-ACID TRANSFERASE/TRNA GUANINE-N 7 - -METHYLTRANSFERASE"/>
    <property type="match status" value="1"/>
</dbReference>
<comment type="caution">
    <text evidence="7">Lacks conserved residue(s) required for the propagation of feature annotation.</text>
</comment>
<accession>A0A2K8NYX0</accession>
<dbReference type="CDD" id="cd02440">
    <property type="entry name" value="AdoMet_MTases"/>
    <property type="match status" value="1"/>
</dbReference>
<dbReference type="Gene3D" id="3.40.50.150">
    <property type="entry name" value="Vaccinia Virus protein VP39"/>
    <property type="match status" value="1"/>
</dbReference>
<dbReference type="Pfam" id="PF02390">
    <property type="entry name" value="Methyltransf_4"/>
    <property type="match status" value="1"/>
</dbReference>
<comment type="catalytic activity">
    <reaction evidence="1 7">
        <text>guanosine(46) in tRNA + S-adenosyl-L-methionine = N(7)-methylguanosine(46) in tRNA + S-adenosyl-L-homocysteine</text>
        <dbReference type="Rhea" id="RHEA:42708"/>
        <dbReference type="Rhea" id="RHEA-COMP:10188"/>
        <dbReference type="Rhea" id="RHEA-COMP:10189"/>
        <dbReference type="ChEBI" id="CHEBI:57856"/>
        <dbReference type="ChEBI" id="CHEBI:59789"/>
        <dbReference type="ChEBI" id="CHEBI:74269"/>
        <dbReference type="ChEBI" id="CHEBI:74480"/>
        <dbReference type="EC" id="2.1.1.33"/>
    </reaction>
</comment>
<comment type="pathway">
    <text evidence="7">tRNA modification; N(7)-methylguanine-tRNA biosynthesis.</text>
</comment>
<reference evidence="8 9" key="1">
    <citation type="submission" date="2017-11" db="EMBL/GenBank/DDBJ databases">
        <title>Genome sequence of Entomoplasma somnilux PYAN-1 (ATCC 49194).</title>
        <authorList>
            <person name="Lo W.-S."/>
            <person name="Gasparich G.E."/>
            <person name="Kuo C.-H."/>
        </authorList>
    </citation>
    <scope>NUCLEOTIDE SEQUENCE [LARGE SCALE GENOMIC DNA]</scope>
    <source>
        <strain evidence="8 9">PYAN-1</strain>
    </source>
</reference>
<dbReference type="NCBIfam" id="NF001080">
    <property type="entry name" value="PRK00121.2-2"/>
    <property type="match status" value="1"/>
</dbReference>
<evidence type="ECO:0000256" key="6">
    <source>
        <dbReference type="ARBA" id="ARBA00022694"/>
    </source>
</evidence>
<dbReference type="RefSeq" id="WP_024863529.1">
    <property type="nucleotide sequence ID" value="NZ_CP024965.1"/>
</dbReference>
<protein>
    <recommendedName>
        <fullName evidence="7">tRNA (guanine-N(7)-)-methyltransferase</fullName>
        <ecNumber evidence="7">2.1.1.33</ecNumber>
    </recommendedName>
    <alternativeName>
        <fullName evidence="7">tRNA (guanine(46)-N(7))-methyltransferase</fullName>
    </alternativeName>
    <alternativeName>
        <fullName evidence="7">tRNA(m7G46)-methyltransferase</fullName>
    </alternativeName>
</protein>
<dbReference type="GO" id="GO:0043527">
    <property type="term" value="C:tRNA methyltransferase complex"/>
    <property type="evidence" value="ECO:0007669"/>
    <property type="project" value="TreeGrafter"/>
</dbReference>
<name>A0A2K8NYX0_9MOLU</name>
<dbReference type="InterPro" id="IPR003358">
    <property type="entry name" value="tRNA_(Gua-N-7)_MeTrfase_Trmb"/>
</dbReference>
<sequence length="222" mass="25867">MRLRNKPWTEKFLEINKDKLINWTEENKISSQAFFNNNKPIHLEIGCGKGNFISTLAINNSNINFIGMEKERTVVGVALKKAINIFQEANLTMTNLKFLNKFAEKLTDMFEPKSIDQIYLNFSDPWPKSKHAKKRLTNVTFLDLYKVILKPGGEIHMKTDNDGLFISTLEQLELRPEWIIMQKTTDLYDNPEMLEGNIPTEYETRFNNMGKNINKVIFKQNS</sequence>
<comment type="function">
    <text evidence="2 7">Catalyzes the formation of N(7)-methylguanine at position 46 (m7G46) in tRNA.</text>
</comment>
<comment type="similarity">
    <text evidence="7">Belongs to the class I-like SAM-binding methyltransferase superfamily. TrmB family.</text>
</comment>
<dbReference type="InterPro" id="IPR029063">
    <property type="entry name" value="SAM-dependent_MTases_sf"/>
</dbReference>
<dbReference type="EC" id="2.1.1.33" evidence="7"/>
<evidence type="ECO:0000313" key="8">
    <source>
        <dbReference type="EMBL" id="ATZ19015.1"/>
    </source>
</evidence>
<dbReference type="PANTHER" id="PTHR23417:SF14">
    <property type="entry name" value="PENTACOTRIPEPTIDE-REPEAT REGION OF PRORP DOMAIN-CONTAINING PROTEIN"/>
    <property type="match status" value="1"/>
</dbReference>
<feature type="binding site" evidence="7">
    <location>
        <position position="124"/>
    </location>
    <ligand>
        <name>S-adenosyl-L-methionine</name>
        <dbReference type="ChEBI" id="CHEBI:59789"/>
    </ligand>
</feature>
<proteinExistence type="inferred from homology"/>
<dbReference type="SUPFAM" id="SSF53335">
    <property type="entry name" value="S-adenosyl-L-methionine-dependent methyltransferases"/>
    <property type="match status" value="1"/>
</dbReference>
<keyword evidence="3 7" id="KW-0489">Methyltransferase</keyword>
<keyword evidence="4 7" id="KW-0808">Transferase</keyword>
<evidence type="ECO:0000256" key="1">
    <source>
        <dbReference type="ARBA" id="ARBA00000142"/>
    </source>
</evidence>
<dbReference type="AlphaFoldDB" id="A0A2K8NYX0"/>
<dbReference type="PROSITE" id="PS51625">
    <property type="entry name" value="SAM_MT_TRMB"/>
    <property type="match status" value="1"/>
</dbReference>
<dbReference type="EMBL" id="CP024965">
    <property type="protein sequence ID" value="ATZ19015.1"/>
    <property type="molecule type" value="Genomic_DNA"/>
</dbReference>
<evidence type="ECO:0000256" key="4">
    <source>
        <dbReference type="ARBA" id="ARBA00022679"/>
    </source>
</evidence>
<gene>
    <name evidence="7 8" type="primary">trmB</name>
    <name evidence="8" type="ORF">ESOMN_v1c06330</name>
</gene>
<feature type="binding site" evidence="7">
    <location>
        <position position="69"/>
    </location>
    <ligand>
        <name>S-adenosyl-L-methionine</name>
        <dbReference type="ChEBI" id="CHEBI:59789"/>
    </ligand>
</feature>
<dbReference type="HAMAP" id="MF_01057">
    <property type="entry name" value="tRNA_methyltr_TrmB"/>
    <property type="match status" value="1"/>
</dbReference>
<keyword evidence="9" id="KW-1185">Reference proteome</keyword>
<feature type="binding site" evidence="7">
    <location>
        <position position="160"/>
    </location>
    <ligand>
        <name>substrate</name>
    </ligand>
</feature>
<keyword evidence="5 7" id="KW-0949">S-adenosyl-L-methionine</keyword>
<dbReference type="GO" id="GO:0008176">
    <property type="term" value="F:tRNA (guanine(46)-N7)-methyltransferase activity"/>
    <property type="evidence" value="ECO:0007669"/>
    <property type="project" value="UniProtKB-UniRule"/>
</dbReference>
<evidence type="ECO:0000256" key="3">
    <source>
        <dbReference type="ARBA" id="ARBA00022603"/>
    </source>
</evidence>
<dbReference type="KEGG" id="esx:ESOMN_v1c06330"/>
<evidence type="ECO:0000256" key="2">
    <source>
        <dbReference type="ARBA" id="ARBA00003015"/>
    </source>
</evidence>
<feature type="binding site" evidence="7">
    <location>
        <position position="44"/>
    </location>
    <ligand>
        <name>S-adenosyl-L-methionine</name>
        <dbReference type="ChEBI" id="CHEBI:59789"/>
    </ligand>
</feature>
<dbReference type="NCBIfam" id="TIGR00091">
    <property type="entry name" value="tRNA (guanosine(46)-N7)-methyltransferase TrmB"/>
    <property type="match status" value="1"/>
</dbReference>
<evidence type="ECO:0000313" key="9">
    <source>
        <dbReference type="Proteomes" id="UP000232230"/>
    </source>
</evidence>
<evidence type="ECO:0000256" key="7">
    <source>
        <dbReference type="HAMAP-Rule" id="MF_01057"/>
    </source>
</evidence>
<keyword evidence="6 7" id="KW-0819">tRNA processing</keyword>
<dbReference type="InterPro" id="IPR055361">
    <property type="entry name" value="tRNA_methyltr_TrmB_bact"/>
</dbReference>
<dbReference type="UniPathway" id="UPA00989"/>
<feature type="binding site" evidence="7">
    <location>
        <position position="128"/>
    </location>
    <ligand>
        <name>substrate</name>
    </ligand>
</feature>
<organism evidence="8 9">
    <name type="scientific">Williamsoniiplasma somnilux</name>
    <dbReference type="NCBI Taxonomy" id="215578"/>
    <lineage>
        <taxon>Bacteria</taxon>
        <taxon>Bacillati</taxon>
        <taxon>Mycoplasmatota</taxon>
        <taxon>Mollicutes</taxon>
        <taxon>Entomoplasmatales</taxon>
        <taxon>Williamsoniiplasma</taxon>
    </lineage>
</organism>
<dbReference type="Proteomes" id="UP000232230">
    <property type="component" value="Chromosome"/>
</dbReference>